<dbReference type="InterPro" id="IPR043721">
    <property type="entry name" value="DUF5662"/>
</dbReference>
<accession>A0AAE3E069</accession>
<organism evidence="1 2">
    <name type="scientific">Hominilimicola fabiformis</name>
    <dbReference type="NCBI Taxonomy" id="2885356"/>
    <lineage>
        <taxon>Bacteria</taxon>
        <taxon>Bacillati</taxon>
        <taxon>Bacillota</taxon>
        <taxon>Clostridia</taxon>
        <taxon>Eubacteriales</taxon>
        <taxon>Oscillospiraceae</taxon>
        <taxon>Hominilimicola</taxon>
    </lineage>
</organism>
<evidence type="ECO:0000313" key="1">
    <source>
        <dbReference type="EMBL" id="MCC2210885.1"/>
    </source>
</evidence>
<protein>
    <submittedName>
        <fullName evidence="1">DUF5662 family protein</fullName>
    </submittedName>
</protein>
<gene>
    <name evidence="1" type="ORF">LKE05_08815</name>
</gene>
<dbReference type="RefSeq" id="WP_022230850.1">
    <property type="nucleotide sequence ID" value="NZ_JAJEQM010000011.1"/>
</dbReference>
<keyword evidence="2" id="KW-1185">Reference proteome</keyword>
<dbReference type="AlphaFoldDB" id="A0AAE3E069"/>
<reference evidence="1 2" key="1">
    <citation type="submission" date="2021-10" db="EMBL/GenBank/DDBJ databases">
        <title>Anaerobic single-cell dispensing facilitates the cultivation of human gut bacteria.</title>
        <authorList>
            <person name="Afrizal A."/>
        </authorList>
    </citation>
    <scope>NUCLEOTIDE SEQUENCE [LARGE SCALE GENOMIC DNA]</scope>
    <source>
        <strain evidence="1 2">CLA-AA-H232</strain>
    </source>
</reference>
<evidence type="ECO:0000313" key="2">
    <source>
        <dbReference type="Proteomes" id="UP001198242"/>
    </source>
</evidence>
<dbReference type="Pfam" id="PF18907">
    <property type="entry name" value="DUF5662"/>
    <property type="match status" value="1"/>
</dbReference>
<sequence>MWHFIKHFMTITRHRHKVMYHCLRCGILWQGMRHDLSKYSPTEFLPGARFYLGDRSPTEGERREYGYSKAWMHHKGRNKHHFEYWTDYNPKTRRMEAVEMPLKYVKEMFCDRVAAGKIYLDDKYTNDNPIEYFLKGNAKTSMHPNTAKLLEGWLMMLQQEGEEKTFAYIKNLK</sequence>
<proteinExistence type="predicted"/>
<dbReference type="EMBL" id="JAJEQM010000011">
    <property type="protein sequence ID" value="MCC2210885.1"/>
    <property type="molecule type" value="Genomic_DNA"/>
</dbReference>
<name>A0AAE3E069_9FIRM</name>
<dbReference type="Proteomes" id="UP001198242">
    <property type="component" value="Unassembled WGS sequence"/>
</dbReference>
<comment type="caution">
    <text evidence="1">The sequence shown here is derived from an EMBL/GenBank/DDBJ whole genome shotgun (WGS) entry which is preliminary data.</text>
</comment>